<gene>
    <name evidence="1" type="ORF">DCAR_0414442</name>
</gene>
<protein>
    <submittedName>
        <fullName evidence="1">Uncharacterized protein</fullName>
    </submittedName>
</protein>
<dbReference type="PANTHER" id="PTHR34835">
    <property type="entry name" value="OS07G0283600 PROTEIN-RELATED"/>
    <property type="match status" value="1"/>
</dbReference>
<evidence type="ECO:0000313" key="2">
    <source>
        <dbReference type="Proteomes" id="UP000077755"/>
    </source>
</evidence>
<dbReference type="Gramene" id="KZM80768">
    <property type="protein sequence ID" value="KZM80768"/>
    <property type="gene ID" value="DCAR_031666"/>
</dbReference>
<dbReference type="AlphaFoldDB" id="A0A175YC07"/>
<dbReference type="PANTHER" id="PTHR34835:SF82">
    <property type="entry name" value="OS01G0826651 PROTEIN"/>
    <property type="match status" value="1"/>
</dbReference>
<evidence type="ECO:0000313" key="1">
    <source>
        <dbReference type="EMBL" id="WOG95140.1"/>
    </source>
</evidence>
<accession>A0A175YC07</accession>
<sequence length="84" mass="9845">MERIHKTFKEAFLLYILGHFLCPIVKNQPSQELYKALTIVSDATQYNWSKYVLDHLIEGIKKFQKGKSTTGCIYLLMVFLNRFA</sequence>
<reference evidence="1" key="1">
    <citation type="journal article" date="2016" name="Nat. Genet.">
        <title>A high-quality carrot genome assembly provides new insights into carotenoid accumulation and asterid genome evolution.</title>
        <authorList>
            <person name="Iorizzo M."/>
            <person name="Ellison S."/>
            <person name="Senalik D."/>
            <person name="Zeng P."/>
            <person name="Satapoomin P."/>
            <person name="Huang J."/>
            <person name="Bowman M."/>
            <person name="Iovene M."/>
            <person name="Sanseverino W."/>
            <person name="Cavagnaro P."/>
            <person name="Yildiz M."/>
            <person name="Macko-Podgorni A."/>
            <person name="Moranska E."/>
            <person name="Grzebelus E."/>
            <person name="Grzebelus D."/>
            <person name="Ashrafi H."/>
            <person name="Zheng Z."/>
            <person name="Cheng S."/>
            <person name="Spooner D."/>
            <person name="Van Deynze A."/>
            <person name="Simon P."/>
        </authorList>
    </citation>
    <scope>NUCLEOTIDE SEQUENCE</scope>
    <source>
        <tissue evidence="1">Leaf</tissue>
    </source>
</reference>
<organism evidence="1 2">
    <name type="scientific">Daucus carota subsp. sativus</name>
    <name type="common">Carrot</name>
    <dbReference type="NCBI Taxonomy" id="79200"/>
    <lineage>
        <taxon>Eukaryota</taxon>
        <taxon>Viridiplantae</taxon>
        <taxon>Streptophyta</taxon>
        <taxon>Embryophyta</taxon>
        <taxon>Tracheophyta</taxon>
        <taxon>Spermatophyta</taxon>
        <taxon>Magnoliopsida</taxon>
        <taxon>eudicotyledons</taxon>
        <taxon>Gunneridae</taxon>
        <taxon>Pentapetalae</taxon>
        <taxon>asterids</taxon>
        <taxon>campanulids</taxon>
        <taxon>Apiales</taxon>
        <taxon>Apiaceae</taxon>
        <taxon>Apioideae</taxon>
        <taxon>Scandiceae</taxon>
        <taxon>Daucinae</taxon>
        <taxon>Daucus</taxon>
        <taxon>Daucus sect. Daucus</taxon>
    </lineage>
</organism>
<keyword evidence="2" id="KW-1185">Reference proteome</keyword>
<proteinExistence type="predicted"/>
<dbReference type="Proteomes" id="UP000077755">
    <property type="component" value="Chromosome 4"/>
</dbReference>
<dbReference type="EMBL" id="CP093346">
    <property type="protein sequence ID" value="WOG95140.1"/>
    <property type="molecule type" value="Genomic_DNA"/>
</dbReference>
<name>A0A175YC07_DAUCS</name>
<reference evidence="1" key="2">
    <citation type="submission" date="2022-03" db="EMBL/GenBank/DDBJ databases">
        <title>Draft title - Genomic analysis of global carrot germplasm unveils the trajectory of domestication and the origin of high carotenoid orange carrot.</title>
        <authorList>
            <person name="Iorizzo M."/>
            <person name="Ellison S."/>
            <person name="Senalik D."/>
            <person name="Macko-Podgorni A."/>
            <person name="Grzebelus D."/>
            <person name="Bostan H."/>
            <person name="Rolling W."/>
            <person name="Curaba J."/>
            <person name="Simon P."/>
        </authorList>
    </citation>
    <scope>NUCLEOTIDE SEQUENCE</scope>
    <source>
        <tissue evidence="1">Leaf</tissue>
    </source>
</reference>